<keyword evidence="4 6" id="KW-0238">DNA-binding</keyword>
<comment type="similarity">
    <text evidence="2">Belongs to the 'phage' integrase family.</text>
</comment>
<dbReference type="KEGG" id="ibu:IB211_01441c"/>
<evidence type="ECO:0000256" key="5">
    <source>
        <dbReference type="ARBA" id="ARBA00023172"/>
    </source>
</evidence>
<dbReference type="Gene3D" id="1.10.150.130">
    <property type="match status" value="1"/>
</dbReference>
<proteinExistence type="inferred from homology"/>
<keyword evidence="11" id="KW-1185">Reference proteome</keyword>
<dbReference type="Pfam" id="PF00589">
    <property type="entry name" value="Phage_integrase"/>
    <property type="match status" value="1"/>
</dbReference>
<dbReference type="InterPro" id="IPR011010">
    <property type="entry name" value="DNA_brk_join_enz"/>
</dbReference>
<dbReference type="PANTHER" id="PTHR30349:SF89">
    <property type="entry name" value="INTEGRASE_RECOMBINASE"/>
    <property type="match status" value="1"/>
</dbReference>
<dbReference type="STRING" id="1297617.IB211_01441c"/>
<evidence type="ECO:0000256" key="4">
    <source>
        <dbReference type="ARBA" id="ARBA00023125"/>
    </source>
</evidence>
<dbReference type="InterPro" id="IPR010998">
    <property type="entry name" value="Integrase_recombinase_N"/>
</dbReference>
<dbReference type="InterPro" id="IPR050090">
    <property type="entry name" value="Tyrosine_recombinase_XerCD"/>
</dbReference>
<gene>
    <name evidence="10" type="ORF">C7373_102341</name>
    <name evidence="9" type="ORF">IB211_01441c</name>
</gene>
<accession>A0A0S2W387</accession>
<dbReference type="GO" id="GO:0006310">
    <property type="term" value="P:DNA recombination"/>
    <property type="evidence" value="ECO:0007669"/>
    <property type="project" value="UniProtKB-KW"/>
</dbReference>
<evidence type="ECO:0000259" key="7">
    <source>
        <dbReference type="PROSITE" id="PS51898"/>
    </source>
</evidence>
<evidence type="ECO:0000313" key="10">
    <source>
        <dbReference type="EMBL" id="PVY59356.1"/>
    </source>
</evidence>
<dbReference type="Pfam" id="PF02899">
    <property type="entry name" value="Phage_int_SAM_1"/>
    <property type="match status" value="1"/>
</dbReference>
<dbReference type="InterPro" id="IPR004107">
    <property type="entry name" value="Integrase_SAM-like_N"/>
</dbReference>
<feature type="domain" description="Core-binding (CB)" evidence="8">
    <location>
        <begin position="5"/>
        <end position="84"/>
    </location>
</feature>
<evidence type="ECO:0000313" key="11">
    <source>
        <dbReference type="Proteomes" id="UP000064844"/>
    </source>
</evidence>
<reference evidence="11" key="2">
    <citation type="submission" date="2015-04" db="EMBL/GenBank/DDBJ databases">
        <title>A butyrogenic pathway from the amino acid lysine in a human gut commensal.</title>
        <authorList>
            <person name="de Vos W.M."/>
            <person name="Bui N.T.P."/>
            <person name="Plugge C.M."/>
            <person name="Ritari J."/>
        </authorList>
    </citation>
    <scope>NUCLEOTIDE SEQUENCE [LARGE SCALE GENOMIC DNA]</scope>
    <source>
        <strain evidence="11">AF211</strain>
    </source>
</reference>
<comment type="function">
    <text evidence="1">Site-specific tyrosine recombinase, which acts by catalyzing the cutting and rejoining of the recombining DNA molecules.</text>
</comment>
<dbReference type="SUPFAM" id="SSF56349">
    <property type="entry name" value="DNA breaking-rejoining enzymes"/>
    <property type="match status" value="1"/>
</dbReference>
<dbReference type="OrthoDB" id="9801717at2"/>
<dbReference type="PROSITE" id="PS51900">
    <property type="entry name" value="CB"/>
    <property type="match status" value="1"/>
</dbReference>
<dbReference type="eggNOG" id="COG4974">
    <property type="taxonomic scope" value="Bacteria"/>
</dbReference>
<dbReference type="PROSITE" id="PS51898">
    <property type="entry name" value="TYR_RECOMBINASE"/>
    <property type="match status" value="1"/>
</dbReference>
<evidence type="ECO:0000256" key="3">
    <source>
        <dbReference type="ARBA" id="ARBA00022908"/>
    </source>
</evidence>
<dbReference type="InterPro" id="IPR013762">
    <property type="entry name" value="Integrase-like_cat_sf"/>
</dbReference>
<evidence type="ECO:0000313" key="9">
    <source>
        <dbReference type="EMBL" id="ALP93834.1"/>
    </source>
</evidence>
<reference evidence="10 12" key="3">
    <citation type="submission" date="2018-04" db="EMBL/GenBank/DDBJ databases">
        <title>Genomic Encyclopedia of Type Strains, Phase IV (KMG-IV): sequencing the most valuable type-strain genomes for metagenomic binning, comparative biology and taxonomic classification.</title>
        <authorList>
            <person name="Goeker M."/>
        </authorList>
    </citation>
    <scope>NUCLEOTIDE SEQUENCE [LARGE SCALE GENOMIC DNA]</scope>
    <source>
        <strain evidence="10 12">DSM 26588</strain>
    </source>
</reference>
<sequence>MEGPVLTRELLITYRLHLRTEEHAPGTIEKYLRDLRALSLWLEERRLTKELAAEWKAHLLSAGYMPVTINSMLAALNGLCRFLGLDWRIRYLKIQHRMFRDQSRELNRPEYDRLVEAARGSGKERLALLMEAICATGVRVSEVKYLSVEAAQRGRAEISLKGKIRVILLAGKLCRKLLKYAKKQKITSGAIFRTRSGKYLSRRQIWGEMKQLCKTAGVSPEKVYPHNLRHLFARTFYHACKDIARLADVLGHSSIETTRIYLLTTGDEQLRQLDRLGLIS</sequence>
<dbReference type="Proteomes" id="UP000064844">
    <property type="component" value="Chromosome"/>
</dbReference>
<dbReference type="GO" id="GO:0003677">
    <property type="term" value="F:DNA binding"/>
    <property type="evidence" value="ECO:0007669"/>
    <property type="project" value="UniProtKB-UniRule"/>
</dbReference>
<evidence type="ECO:0000259" key="8">
    <source>
        <dbReference type="PROSITE" id="PS51900"/>
    </source>
</evidence>
<name>A0A0S2W387_9FIRM</name>
<dbReference type="InterPro" id="IPR002104">
    <property type="entry name" value="Integrase_catalytic"/>
</dbReference>
<dbReference type="GeneID" id="93229462"/>
<dbReference type="EMBL" id="CP011307">
    <property type="protein sequence ID" value="ALP93834.1"/>
    <property type="molecule type" value="Genomic_DNA"/>
</dbReference>
<dbReference type="GO" id="GO:0015074">
    <property type="term" value="P:DNA integration"/>
    <property type="evidence" value="ECO:0007669"/>
    <property type="project" value="UniProtKB-KW"/>
</dbReference>
<dbReference type="Proteomes" id="UP000245778">
    <property type="component" value="Unassembled WGS sequence"/>
</dbReference>
<evidence type="ECO:0000313" key="12">
    <source>
        <dbReference type="Proteomes" id="UP000245778"/>
    </source>
</evidence>
<dbReference type="Gene3D" id="1.10.443.10">
    <property type="entry name" value="Intergrase catalytic core"/>
    <property type="match status" value="1"/>
</dbReference>
<dbReference type="AlphaFoldDB" id="A0A0S2W387"/>
<evidence type="ECO:0000256" key="6">
    <source>
        <dbReference type="PROSITE-ProRule" id="PRU01248"/>
    </source>
</evidence>
<dbReference type="EMBL" id="QEKK01000002">
    <property type="protein sequence ID" value="PVY59356.1"/>
    <property type="molecule type" value="Genomic_DNA"/>
</dbReference>
<organism evidence="9 11">
    <name type="scientific">Intestinimonas butyriciproducens</name>
    <dbReference type="NCBI Taxonomy" id="1297617"/>
    <lineage>
        <taxon>Bacteria</taxon>
        <taxon>Bacillati</taxon>
        <taxon>Bacillota</taxon>
        <taxon>Clostridia</taxon>
        <taxon>Eubacteriales</taxon>
        <taxon>Intestinimonas</taxon>
    </lineage>
</organism>
<evidence type="ECO:0000256" key="1">
    <source>
        <dbReference type="ARBA" id="ARBA00003283"/>
    </source>
</evidence>
<keyword evidence="3" id="KW-0229">DNA integration</keyword>
<protein>
    <submittedName>
        <fullName evidence="10">Site-specific recombinase XerD</fullName>
    </submittedName>
</protein>
<dbReference type="RefSeq" id="WP_033117091.1">
    <property type="nucleotide sequence ID" value="NZ_CALICV010000034.1"/>
</dbReference>
<keyword evidence="5" id="KW-0233">DNA recombination</keyword>
<dbReference type="PATRIC" id="fig|1297617.4.peg.1474"/>
<dbReference type="PANTHER" id="PTHR30349">
    <property type="entry name" value="PHAGE INTEGRASE-RELATED"/>
    <property type="match status" value="1"/>
</dbReference>
<dbReference type="InterPro" id="IPR044068">
    <property type="entry name" value="CB"/>
</dbReference>
<reference evidence="9 11" key="1">
    <citation type="journal article" date="2015" name="Nat. Commun.">
        <title>Production of butyrate from lysine and the Amadori product fructoselysine by a human gut commensal.</title>
        <authorList>
            <person name="Bui T.P."/>
            <person name="Ritari J."/>
            <person name="Boeren S."/>
            <person name="de Waard P."/>
            <person name="Plugge C.M."/>
            <person name="de Vos W.M."/>
        </authorList>
    </citation>
    <scope>NUCLEOTIDE SEQUENCE [LARGE SCALE GENOMIC DNA]</scope>
    <source>
        <strain evidence="9 11">AF211</strain>
    </source>
</reference>
<evidence type="ECO:0000256" key="2">
    <source>
        <dbReference type="ARBA" id="ARBA00008857"/>
    </source>
</evidence>
<feature type="domain" description="Tyr recombinase" evidence="7">
    <location>
        <begin position="101"/>
        <end position="274"/>
    </location>
</feature>